<feature type="region of interest" description="Disordered" evidence="1">
    <location>
        <begin position="147"/>
        <end position="242"/>
    </location>
</feature>
<gene>
    <name evidence="3" type="ORF">BJ684DRAFT_15826</name>
</gene>
<dbReference type="Proteomes" id="UP000267251">
    <property type="component" value="Unassembled WGS sequence"/>
</dbReference>
<accession>A0A4P9Y4G6</accession>
<feature type="compositionally biased region" description="Basic residues" evidence="1">
    <location>
        <begin position="469"/>
        <end position="480"/>
    </location>
</feature>
<feature type="compositionally biased region" description="Basic and acidic residues" evidence="1">
    <location>
        <begin position="75"/>
        <end position="99"/>
    </location>
</feature>
<feature type="compositionally biased region" description="Low complexity" evidence="1">
    <location>
        <begin position="345"/>
        <end position="361"/>
    </location>
</feature>
<feature type="region of interest" description="Disordered" evidence="1">
    <location>
        <begin position="345"/>
        <end position="503"/>
    </location>
</feature>
<evidence type="ECO:0000313" key="3">
    <source>
        <dbReference type="EMBL" id="RKP13805.1"/>
    </source>
</evidence>
<keyword evidence="2" id="KW-0472">Membrane</keyword>
<feature type="compositionally biased region" description="Low complexity" evidence="1">
    <location>
        <begin position="454"/>
        <end position="463"/>
    </location>
</feature>
<organism evidence="3 4">
    <name type="scientific">Piptocephalis cylindrospora</name>
    <dbReference type="NCBI Taxonomy" id="1907219"/>
    <lineage>
        <taxon>Eukaryota</taxon>
        <taxon>Fungi</taxon>
        <taxon>Fungi incertae sedis</taxon>
        <taxon>Zoopagomycota</taxon>
        <taxon>Zoopagomycotina</taxon>
        <taxon>Zoopagomycetes</taxon>
        <taxon>Zoopagales</taxon>
        <taxon>Piptocephalidaceae</taxon>
        <taxon>Piptocephalis</taxon>
    </lineage>
</organism>
<evidence type="ECO:0000256" key="2">
    <source>
        <dbReference type="SAM" id="Phobius"/>
    </source>
</evidence>
<keyword evidence="2" id="KW-1133">Transmembrane helix</keyword>
<keyword evidence="2" id="KW-0812">Transmembrane</keyword>
<evidence type="ECO:0000256" key="1">
    <source>
        <dbReference type="SAM" id="MobiDB-lite"/>
    </source>
</evidence>
<sequence>MTQDVPGALEEEFDKVSWPSSFVTTPKEAEDGAWIQIAHHYSQITSTNSNELRRLVQSSNRRARESPRGSLRGDGVQDHEGEDGRHGEDERGGGEDGHADPGAMADAMSDRIPERPQLSLNLEQDLIISVADLVMLANTGGFLLPPSSHSAHSSSSTPNSFSSSLTRSTSASNPHSAASASSSPRHRSQHRRHKSASHHSQHRHHPVGPHPSQHPSVSRHRKRSRPATTTNTPPPLHHPLLHPFRFEDASGGKGKARIITASSMSIPSTSQDLPVGLASLSLPHTSQVRTPREIHLSPTLQPAKSTESLPPPHLNQPSHSRTRPHPLPLSGRVSVVVAALAASALRAPTSRPSSRAGSRGSLRYRHRLPNRPPLPPGWEEGDPPPPYWRTIGSLPGSRTTRDHDPDTPIPISSSSHPASVPALTPPHEDVVWGRARGASRRSHRHHRRTRPLVTTATITTAATQEGRGERRHPRTHKRSSYRGTPPHESSSASRPKGKDGKEEVPAMEALSAWAFLLLGALMVGAGVGSLFKSRSLHPSSSISPPSSPATTTTTATHFIRSPLAGMMHSAFGAPGAHVAVY</sequence>
<feature type="region of interest" description="Disordered" evidence="1">
    <location>
        <begin position="300"/>
        <end position="328"/>
    </location>
</feature>
<name>A0A4P9Y4G6_9FUNG</name>
<dbReference type="EMBL" id="KZ987940">
    <property type="protein sequence ID" value="RKP13805.1"/>
    <property type="molecule type" value="Genomic_DNA"/>
</dbReference>
<proteinExistence type="predicted"/>
<feature type="region of interest" description="Disordered" evidence="1">
    <location>
        <begin position="534"/>
        <end position="553"/>
    </location>
</feature>
<feature type="compositionally biased region" description="Basic residues" evidence="1">
    <location>
        <begin position="437"/>
        <end position="450"/>
    </location>
</feature>
<evidence type="ECO:0000313" key="4">
    <source>
        <dbReference type="Proteomes" id="UP000267251"/>
    </source>
</evidence>
<feature type="compositionally biased region" description="Low complexity" evidence="1">
    <location>
        <begin position="409"/>
        <end position="422"/>
    </location>
</feature>
<feature type="compositionally biased region" description="Low complexity" evidence="1">
    <location>
        <begin position="147"/>
        <end position="183"/>
    </location>
</feature>
<keyword evidence="4" id="KW-1185">Reference proteome</keyword>
<feature type="compositionally biased region" description="Low complexity" evidence="1">
    <location>
        <begin position="538"/>
        <end position="553"/>
    </location>
</feature>
<dbReference type="AlphaFoldDB" id="A0A4P9Y4G6"/>
<protein>
    <submittedName>
        <fullName evidence="3">Uncharacterized protein</fullName>
    </submittedName>
</protein>
<feature type="transmembrane region" description="Helical" evidence="2">
    <location>
        <begin position="510"/>
        <end position="531"/>
    </location>
</feature>
<reference evidence="4" key="1">
    <citation type="journal article" date="2018" name="Nat. Microbiol.">
        <title>Leveraging single-cell genomics to expand the fungal tree of life.</title>
        <authorList>
            <person name="Ahrendt S.R."/>
            <person name="Quandt C.A."/>
            <person name="Ciobanu D."/>
            <person name="Clum A."/>
            <person name="Salamov A."/>
            <person name="Andreopoulos B."/>
            <person name="Cheng J.F."/>
            <person name="Woyke T."/>
            <person name="Pelin A."/>
            <person name="Henrissat B."/>
            <person name="Reynolds N.K."/>
            <person name="Benny G.L."/>
            <person name="Smith M.E."/>
            <person name="James T.Y."/>
            <person name="Grigoriev I.V."/>
        </authorList>
    </citation>
    <scope>NUCLEOTIDE SEQUENCE [LARGE SCALE GENOMIC DNA]</scope>
</reference>
<feature type="compositionally biased region" description="Basic residues" evidence="1">
    <location>
        <begin position="184"/>
        <end position="207"/>
    </location>
</feature>
<feature type="region of interest" description="Disordered" evidence="1">
    <location>
        <begin position="55"/>
        <end position="106"/>
    </location>
</feature>